<feature type="transmembrane region" description="Helical" evidence="1">
    <location>
        <begin position="96"/>
        <end position="118"/>
    </location>
</feature>
<sequence>MTRKGVYAGALIGLVVATLTTLSALQSSTWISYDLSAPDLAVYDHIGLSTRCTPSGCVPFPSVKFCSSLTSIPPHNSQAPHHHPSMFCAKWRSAGFLLNLSLVFHLVAMVAAVFILISSRSSSSSSSNGTRRKKHGWKILAGLMGLMGVMEMSAVGIVAEVKDYEQMFQVPGYELGWGWWLGLGGGLMGLLMALAVGVAQVMMRSNEGGYQQLVGDEGGDAARV</sequence>
<dbReference type="AlphaFoldDB" id="A0AA40BJU1"/>
<accession>A0AA40BJU1</accession>
<dbReference type="EMBL" id="JAUKTV010000007">
    <property type="protein sequence ID" value="KAK0735541.1"/>
    <property type="molecule type" value="Genomic_DNA"/>
</dbReference>
<dbReference type="Gene3D" id="1.20.140.150">
    <property type="match status" value="1"/>
</dbReference>
<feature type="transmembrane region" description="Helical" evidence="1">
    <location>
        <begin position="139"/>
        <end position="159"/>
    </location>
</feature>
<organism evidence="2 3">
    <name type="scientific">Apiosordaria backusii</name>
    <dbReference type="NCBI Taxonomy" id="314023"/>
    <lineage>
        <taxon>Eukaryota</taxon>
        <taxon>Fungi</taxon>
        <taxon>Dikarya</taxon>
        <taxon>Ascomycota</taxon>
        <taxon>Pezizomycotina</taxon>
        <taxon>Sordariomycetes</taxon>
        <taxon>Sordariomycetidae</taxon>
        <taxon>Sordariales</taxon>
        <taxon>Lasiosphaeriaceae</taxon>
        <taxon>Apiosordaria</taxon>
    </lineage>
</organism>
<comment type="caution">
    <text evidence="2">The sequence shown here is derived from an EMBL/GenBank/DDBJ whole genome shotgun (WGS) entry which is preliminary data.</text>
</comment>
<evidence type="ECO:0000313" key="2">
    <source>
        <dbReference type="EMBL" id="KAK0735541.1"/>
    </source>
</evidence>
<proteinExistence type="predicted"/>
<evidence type="ECO:0000313" key="3">
    <source>
        <dbReference type="Proteomes" id="UP001172159"/>
    </source>
</evidence>
<keyword evidence="3" id="KW-1185">Reference proteome</keyword>
<protein>
    <submittedName>
        <fullName evidence="2">Uncharacterized protein</fullName>
    </submittedName>
</protein>
<keyword evidence="1" id="KW-1133">Transmembrane helix</keyword>
<name>A0AA40BJU1_9PEZI</name>
<dbReference type="Proteomes" id="UP001172159">
    <property type="component" value="Unassembled WGS sequence"/>
</dbReference>
<evidence type="ECO:0000256" key="1">
    <source>
        <dbReference type="SAM" id="Phobius"/>
    </source>
</evidence>
<keyword evidence="1" id="KW-0472">Membrane</keyword>
<gene>
    <name evidence="2" type="ORF">B0T21DRAFT_451628</name>
</gene>
<reference evidence="2" key="1">
    <citation type="submission" date="2023-06" db="EMBL/GenBank/DDBJ databases">
        <title>Genome-scale phylogeny and comparative genomics of the fungal order Sordariales.</title>
        <authorList>
            <consortium name="Lawrence Berkeley National Laboratory"/>
            <person name="Hensen N."/>
            <person name="Bonometti L."/>
            <person name="Westerberg I."/>
            <person name="Brannstrom I.O."/>
            <person name="Guillou S."/>
            <person name="Cros-Aarteil S."/>
            <person name="Calhoun S."/>
            <person name="Haridas S."/>
            <person name="Kuo A."/>
            <person name="Mondo S."/>
            <person name="Pangilinan J."/>
            <person name="Riley R."/>
            <person name="Labutti K."/>
            <person name="Andreopoulos B."/>
            <person name="Lipzen A."/>
            <person name="Chen C."/>
            <person name="Yanf M."/>
            <person name="Daum C."/>
            <person name="Ng V."/>
            <person name="Clum A."/>
            <person name="Steindorff A."/>
            <person name="Ohm R."/>
            <person name="Martin F."/>
            <person name="Silar P."/>
            <person name="Natvig D."/>
            <person name="Lalanne C."/>
            <person name="Gautier V."/>
            <person name="Ament-Velasquez S.L."/>
            <person name="Kruys A."/>
            <person name="Hutchinson M.I."/>
            <person name="Powell A.J."/>
            <person name="Barry K."/>
            <person name="Miller A.N."/>
            <person name="Grigoriev I.V."/>
            <person name="Debuchy R."/>
            <person name="Gladieux P."/>
            <person name="Thoren M.H."/>
            <person name="Johannesson H."/>
        </authorList>
    </citation>
    <scope>NUCLEOTIDE SEQUENCE</scope>
    <source>
        <strain evidence="2">CBS 540.89</strain>
    </source>
</reference>
<keyword evidence="1" id="KW-0812">Transmembrane</keyword>
<feature type="transmembrane region" description="Helical" evidence="1">
    <location>
        <begin position="179"/>
        <end position="199"/>
    </location>
</feature>